<keyword evidence="1" id="KW-0413">Isomerase</keyword>
<keyword evidence="2" id="KW-0812">Transmembrane</keyword>
<evidence type="ECO:0000256" key="2">
    <source>
        <dbReference type="SAM" id="Phobius"/>
    </source>
</evidence>
<dbReference type="AlphaFoldDB" id="A0A7G2E9V4"/>
<dbReference type="InterPro" id="IPR008930">
    <property type="entry name" value="Terpenoid_cyclase/PrenylTrfase"/>
</dbReference>
<name>A0A7G2E9V4_ARATH</name>
<dbReference type="GO" id="GO:0005811">
    <property type="term" value="C:lipid droplet"/>
    <property type="evidence" value="ECO:0007669"/>
    <property type="project" value="InterPro"/>
</dbReference>
<dbReference type="SUPFAM" id="SSF48239">
    <property type="entry name" value="Terpenoid cyclases/Protein prenyltransferases"/>
    <property type="match status" value="1"/>
</dbReference>
<keyword evidence="2" id="KW-0472">Membrane</keyword>
<evidence type="ECO:0000313" key="3">
    <source>
        <dbReference type="EMBL" id="CAD5317561.1"/>
    </source>
</evidence>
<dbReference type="GO" id="GO:0042300">
    <property type="term" value="F:beta-amyrin synthase activity"/>
    <property type="evidence" value="ECO:0007669"/>
    <property type="project" value="UniProtKB-ARBA"/>
</dbReference>
<organism evidence="3 4">
    <name type="scientific">Arabidopsis thaliana</name>
    <name type="common">Mouse-ear cress</name>
    <dbReference type="NCBI Taxonomy" id="3702"/>
    <lineage>
        <taxon>Eukaryota</taxon>
        <taxon>Viridiplantae</taxon>
        <taxon>Streptophyta</taxon>
        <taxon>Embryophyta</taxon>
        <taxon>Tracheophyta</taxon>
        <taxon>Spermatophyta</taxon>
        <taxon>Magnoliopsida</taxon>
        <taxon>eudicotyledons</taxon>
        <taxon>Gunneridae</taxon>
        <taxon>Pentapetalae</taxon>
        <taxon>rosids</taxon>
        <taxon>malvids</taxon>
        <taxon>Brassicales</taxon>
        <taxon>Brassicaceae</taxon>
        <taxon>Camelineae</taxon>
        <taxon>Arabidopsis</taxon>
    </lineage>
</organism>
<accession>A0A7G2E9V4</accession>
<keyword evidence="2" id="KW-1133">Transmembrane helix</keyword>
<reference evidence="3 4" key="1">
    <citation type="submission" date="2020-09" db="EMBL/GenBank/DDBJ databases">
        <authorList>
            <person name="Ashkenazy H."/>
        </authorList>
    </citation>
    <scope>NUCLEOTIDE SEQUENCE [LARGE SCALE GENOMIC DNA]</scope>
    <source>
        <strain evidence="4">cv. Cdm-0</strain>
    </source>
</reference>
<evidence type="ECO:0000313" key="4">
    <source>
        <dbReference type="Proteomes" id="UP000516314"/>
    </source>
</evidence>
<proteinExistence type="predicted"/>
<dbReference type="EMBL" id="LR881466">
    <property type="protein sequence ID" value="CAD5317561.1"/>
    <property type="molecule type" value="Genomic_DNA"/>
</dbReference>
<dbReference type="InterPro" id="IPR018333">
    <property type="entry name" value="Squalene_cyclase"/>
</dbReference>
<dbReference type="PANTHER" id="PTHR11764:SF58">
    <property type="entry name" value="BETA-AMYRIN SYNTHASE-RELATED"/>
    <property type="match status" value="1"/>
</dbReference>
<dbReference type="Gene3D" id="1.50.10.20">
    <property type="match status" value="1"/>
</dbReference>
<feature type="transmembrane region" description="Helical" evidence="2">
    <location>
        <begin position="6"/>
        <end position="26"/>
    </location>
</feature>
<dbReference type="GO" id="GO:0016104">
    <property type="term" value="P:triterpenoid biosynthetic process"/>
    <property type="evidence" value="ECO:0007669"/>
    <property type="project" value="InterPro"/>
</dbReference>
<protein>
    <submittedName>
        <fullName evidence="3">(thale cress) hypothetical protein</fullName>
    </submittedName>
</protein>
<gene>
    <name evidence="3" type="ORF">AT9943_LOCUS5835</name>
</gene>
<evidence type="ECO:0000256" key="1">
    <source>
        <dbReference type="ARBA" id="ARBA00023235"/>
    </source>
</evidence>
<dbReference type="PANTHER" id="PTHR11764">
    <property type="entry name" value="TERPENE CYCLASE/MUTASE FAMILY MEMBER"/>
    <property type="match status" value="1"/>
</dbReference>
<sequence length="145" mass="16555">MGHVQLLTPCFYSFPFFSFFFLFFLFNAKNVFILISVDLTVGTVFELEAKVEQVIPPVKASDGHWPGEITGPLFFLPPLNDDGGWGLHVEGKRFIFCTALNYICLRILREGPDEGREYACKLTSKMPWIVTFLLIYNNESCFPSI</sequence>
<dbReference type="Proteomes" id="UP000516314">
    <property type="component" value="Chromosome 1"/>
</dbReference>